<keyword evidence="3" id="KW-1185">Reference proteome</keyword>
<evidence type="ECO:0000313" key="3">
    <source>
        <dbReference type="Proteomes" id="UP001331936"/>
    </source>
</evidence>
<reference evidence="2 3" key="1">
    <citation type="submission" date="2023-08" db="EMBL/GenBank/DDBJ databases">
        <authorList>
            <person name="Girao M."/>
            <person name="Carvalho M.F."/>
        </authorList>
    </citation>
    <scope>NUCLEOTIDE SEQUENCE [LARGE SCALE GENOMIC DNA]</scope>
    <source>
        <strain evidence="2 3">CC-R104</strain>
    </source>
</reference>
<name>A0ABU7JR79_9NOCA</name>
<organism evidence="2 3">
    <name type="scientific">Rhodococcus chondri</name>
    <dbReference type="NCBI Taxonomy" id="3065941"/>
    <lineage>
        <taxon>Bacteria</taxon>
        <taxon>Bacillati</taxon>
        <taxon>Actinomycetota</taxon>
        <taxon>Actinomycetes</taxon>
        <taxon>Mycobacteriales</taxon>
        <taxon>Nocardiaceae</taxon>
        <taxon>Rhodococcus</taxon>
    </lineage>
</organism>
<comment type="caution">
    <text evidence="2">The sequence shown here is derived from an EMBL/GenBank/DDBJ whole genome shotgun (WGS) entry which is preliminary data.</text>
</comment>
<feature type="region of interest" description="Disordered" evidence="1">
    <location>
        <begin position="11"/>
        <end position="30"/>
    </location>
</feature>
<evidence type="ECO:0008006" key="4">
    <source>
        <dbReference type="Google" id="ProtNLM"/>
    </source>
</evidence>
<evidence type="ECO:0000313" key="2">
    <source>
        <dbReference type="EMBL" id="MEE2032009.1"/>
    </source>
</evidence>
<gene>
    <name evidence="2" type="ORF">Q8814_07780</name>
</gene>
<protein>
    <recommendedName>
        <fullName evidence="4">Integrase</fullName>
    </recommendedName>
</protein>
<dbReference type="Proteomes" id="UP001331936">
    <property type="component" value="Unassembled WGS sequence"/>
</dbReference>
<dbReference type="EMBL" id="JAUZMZ010000030">
    <property type="protein sequence ID" value="MEE2032009.1"/>
    <property type="molecule type" value="Genomic_DNA"/>
</dbReference>
<dbReference type="RefSeq" id="WP_330151441.1">
    <property type="nucleotide sequence ID" value="NZ_JAUZMZ010000030.1"/>
</dbReference>
<accession>A0ABU7JR79</accession>
<proteinExistence type="predicted"/>
<evidence type="ECO:0000256" key="1">
    <source>
        <dbReference type="SAM" id="MobiDB-lite"/>
    </source>
</evidence>
<sequence>MLFASLFTLAGRGKPSRETAEQSTPTADSLRVTASALRAWAHETDVDGRGRQPSHTVEH</sequence>